<feature type="signal peptide" evidence="2">
    <location>
        <begin position="1"/>
        <end position="18"/>
    </location>
</feature>
<organism evidence="3 4">
    <name type="scientific">Colocasia esculenta</name>
    <name type="common">Wild taro</name>
    <name type="synonym">Arum esculentum</name>
    <dbReference type="NCBI Taxonomy" id="4460"/>
    <lineage>
        <taxon>Eukaryota</taxon>
        <taxon>Viridiplantae</taxon>
        <taxon>Streptophyta</taxon>
        <taxon>Embryophyta</taxon>
        <taxon>Tracheophyta</taxon>
        <taxon>Spermatophyta</taxon>
        <taxon>Magnoliopsida</taxon>
        <taxon>Liliopsida</taxon>
        <taxon>Araceae</taxon>
        <taxon>Aroideae</taxon>
        <taxon>Colocasieae</taxon>
        <taxon>Colocasia</taxon>
    </lineage>
</organism>
<dbReference type="AlphaFoldDB" id="A0A843XN65"/>
<keyword evidence="4" id="KW-1185">Reference proteome</keyword>
<accession>A0A843XN65</accession>
<protein>
    <submittedName>
        <fullName evidence="3">Uncharacterized protein</fullName>
    </submittedName>
</protein>
<evidence type="ECO:0000313" key="4">
    <source>
        <dbReference type="Proteomes" id="UP000652761"/>
    </source>
</evidence>
<sequence length="288" mass="31353">MPFVFIFCTYLLLKCMLAKTGKPYANREPTSASTSCRHHLRLQPALHSSREPSISAAFPLGRGNLATRPRDTRPCSTFAVCAPALTTARPRASGLTRPHSSRTAQPAPSTAPSLRAPDGAHHQVAPREPPPDKPPGCVARPSHQTRRTATPHFSPSWDQRSRHAGAAPRPRPCHSATLHHHSLGNRLPACAHASRRSPRLPIRLPRAPAFLLRSGRCQPRNLPRDRPAGLAFSLPRSSGKPYRLPSLRACVIVTHGIQWLANAHTVFAIGLRASATHRSTLPTEQPAV</sequence>
<keyword evidence="2" id="KW-0732">Signal</keyword>
<dbReference type="EMBL" id="NMUH01009994">
    <property type="protein sequence ID" value="MQM20612.1"/>
    <property type="molecule type" value="Genomic_DNA"/>
</dbReference>
<evidence type="ECO:0000256" key="2">
    <source>
        <dbReference type="SAM" id="SignalP"/>
    </source>
</evidence>
<feature type="compositionally biased region" description="Polar residues" evidence="1">
    <location>
        <begin position="101"/>
        <end position="112"/>
    </location>
</feature>
<name>A0A843XN65_COLES</name>
<feature type="chain" id="PRO_5032324402" evidence="2">
    <location>
        <begin position="19"/>
        <end position="288"/>
    </location>
</feature>
<proteinExistence type="predicted"/>
<dbReference type="Proteomes" id="UP000652761">
    <property type="component" value="Unassembled WGS sequence"/>
</dbReference>
<feature type="region of interest" description="Disordered" evidence="1">
    <location>
        <begin position="89"/>
        <end position="180"/>
    </location>
</feature>
<evidence type="ECO:0000256" key="1">
    <source>
        <dbReference type="SAM" id="MobiDB-lite"/>
    </source>
</evidence>
<feature type="compositionally biased region" description="Polar residues" evidence="1">
    <location>
        <begin position="147"/>
        <end position="158"/>
    </location>
</feature>
<comment type="caution">
    <text evidence="3">The sequence shown here is derived from an EMBL/GenBank/DDBJ whole genome shotgun (WGS) entry which is preliminary data.</text>
</comment>
<reference evidence="3" key="1">
    <citation type="submission" date="2017-07" db="EMBL/GenBank/DDBJ databases">
        <title>Taro Niue Genome Assembly and Annotation.</title>
        <authorList>
            <person name="Atibalentja N."/>
            <person name="Keating K."/>
            <person name="Fields C.J."/>
        </authorList>
    </citation>
    <scope>NUCLEOTIDE SEQUENCE</scope>
    <source>
        <strain evidence="3">Niue_2</strain>
        <tissue evidence="3">Leaf</tissue>
    </source>
</reference>
<gene>
    <name evidence="3" type="ORF">Taro_053635</name>
</gene>
<evidence type="ECO:0000313" key="3">
    <source>
        <dbReference type="EMBL" id="MQM20612.1"/>
    </source>
</evidence>